<dbReference type="AlphaFoldDB" id="A0A0V0GGD9"/>
<keyword evidence="1" id="KW-1133">Transmembrane helix</keyword>
<organism evidence="2">
    <name type="scientific">Solanum chacoense</name>
    <name type="common">Chaco potato</name>
    <dbReference type="NCBI Taxonomy" id="4108"/>
    <lineage>
        <taxon>Eukaryota</taxon>
        <taxon>Viridiplantae</taxon>
        <taxon>Streptophyta</taxon>
        <taxon>Embryophyta</taxon>
        <taxon>Tracheophyta</taxon>
        <taxon>Spermatophyta</taxon>
        <taxon>Magnoliopsida</taxon>
        <taxon>eudicotyledons</taxon>
        <taxon>Gunneridae</taxon>
        <taxon>Pentapetalae</taxon>
        <taxon>asterids</taxon>
        <taxon>lamiids</taxon>
        <taxon>Solanales</taxon>
        <taxon>Solanaceae</taxon>
        <taxon>Solanoideae</taxon>
        <taxon>Solaneae</taxon>
        <taxon>Solanum</taxon>
    </lineage>
</organism>
<accession>A0A0V0GGD9</accession>
<evidence type="ECO:0000256" key="1">
    <source>
        <dbReference type="SAM" id="Phobius"/>
    </source>
</evidence>
<sequence>SYAFWISSLHRIPRWLSLFLESTHSSAINTASMICLLLIKAICCLFTSLCITFFSLSAKSFAIIL</sequence>
<protein>
    <submittedName>
        <fullName evidence="2">Putative ovule protein</fullName>
    </submittedName>
</protein>
<proteinExistence type="predicted"/>
<reference evidence="2" key="1">
    <citation type="submission" date="2015-12" db="EMBL/GenBank/DDBJ databases">
        <title>Gene expression during late stages of embryo sac development: a critical building block for successful pollen-pistil interactions.</title>
        <authorList>
            <person name="Liu Y."/>
            <person name="Joly V."/>
            <person name="Sabar M."/>
            <person name="Matton D.P."/>
        </authorList>
    </citation>
    <scope>NUCLEOTIDE SEQUENCE</scope>
</reference>
<keyword evidence="1" id="KW-0812">Transmembrane</keyword>
<name>A0A0V0GGD9_SOLCH</name>
<feature type="non-terminal residue" evidence="2">
    <location>
        <position position="1"/>
    </location>
</feature>
<dbReference type="EMBL" id="GEDG01039592">
    <property type="protein sequence ID" value="JAP07059.1"/>
    <property type="molecule type" value="Transcribed_RNA"/>
</dbReference>
<feature type="transmembrane region" description="Helical" evidence="1">
    <location>
        <begin position="31"/>
        <end position="56"/>
    </location>
</feature>
<evidence type="ECO:0000313" key="2">
    <source>
        <dbReference type="EMBL" id="JAP07059.1"/>
    </source>
</evidence>
<keyword evidence="1" id="KW-0472">Membrane</keyword>